<name>A0A5S9MKJ5_BACIA</name>
<evidence type="ECO:0000313" key="3">
    <source>
        <dbReference type="Proteomes" id="UP000464658"/>
    </source>
</evidence>
<feature type="region of interest" description="Disordered" evidence="1">
    <location>
        <begin position="40"/>
        <end position="59"/>
    </location>
</feature>
<sequence length="59" mass="6762">MEGIWNPFDECFRMIHAPNTKAVSSDINVAAATPLTANEKKHMNKQKCERHIHDIDQDL</sequence>
<dbReference type="EMBL" id="AP021906">
    <property type="protein sequence ID" value="BBP92389.1"/>
    <property type="molecule type" value="Genomic_DNA"/>
</dbReference>
<proteinExistence type="predicted"/>
<protein>
    <submittedName>
        <fullName evidence="2">Uncharacterized protein</fullName>
    </submittedName>
</protein>
<accession>A0A5S9MKJ5</accession>
<organism evidence="2 3">
    <name type="scientific">Bacillus safensis</name>
    <dbReference type="NCBI Taxonomy" id="561879"/>
    <lineage>
        <taxon>Bacteria</taxon>
        <taxon>Bacillati</taxon>
        <taxon>Bacillota</taxon>
        <taxon>Bacilli</taxon>
        <taxon>Bacillales</taxon>
        <taxon>Bacillaceae</taxon>
        <taxon>Bacillus</taxon>
    </lineage>
</organism>
<dbReference type="Proteomes" id="UP000464658">
    <property type="component" value="Chromosome"/>
</dbReference>
<gene>
    <name evidence="2" type="ORF">BsIDN1_60070</name>
</gene>
<evidence type="ECO:0000313" key="2">
    <source>
        <dbReference type="EMBL" id="BBP92389.1"/>
    </source>
</evidence>
<dbReference type="AlphaFoldDB" id="A0A5S9MKJ5"/>
<reference evidence="2 3" key="1">
    <citation type="submission" date="2019-12" db="EMBL/GenBank/DDBJ databases">
        <title>Full genome sequence of a Bacillus safensis strain isolated from commercially available natto in Indonesia.</title>
        <authorList>
            <person name="Yoshida M."/>
            <person name="Uomi M."/>
            <person name="Waturangi D."/>
            <person name="Ekaputri J.J."/>
            <person name="Setiamarga D.H.E."/>
        </authorList>
    </citation>
    <scope>NUCLEOTIDE SEQUENCE [LARGE SCALE GENOMIC DNA]</scope>
    <source>
        <strain evidence="2 3">IDN1</strain>
    </source>
</reference>
<evidence type="ECO:0000256" key="1">
    <source>
        <dbReference type="SAM" id="MobiDB-lite"/>
    </source>
</evidence>